<reference evidence="2" key="1">
    <citation type="journal article" date="2023" name="Nat. Plants">
        <title>Single-cell RNA sequencing provides a high-resolution roadmap for understanding the multicellular compartmentation of specialized metabolism.</title>
        <authorList>
            <person name="Sun S."/>
            <person name="Shen X."/>
            <person name="Li Y."/>
            <person name="Li Y."/>
            <person name="Wang S."/>
            <person name="Li R."/>
            <person name="Zhang H."/>
            <person name="Shen G."/>
            <person name="Guo B."/>
            <person name="Wei J."/>
            <person name="Xu J."/>
            <person name="St-Pierre B."/>
            <person name="Chen S."/>
            <person name="Sun C."/>
        </authorList>
    </citation>
    <scope>NUCLEOTIDE SEQUENCE [LARGE SCALE GENOMIC DNA]</scope>
</reference>
<evidence type="ECO:0000313" key="1">
    <source>
        <dbReference type="EMBL" id="KAI5674807.1"/>
    </source>
</evidence>
<evidence type="ECO:0000313" key="2">
    <source>
        <dbReference type="Proteomes" id="UP001060085"/>
    </source>
</evidence>
<gene>
    <name evidence="1" type="ORF">M9H77_15171</name>
</gene>
<proteinExistence type="predicted"/>
<comment type="caution">
    <text evidence="1">The sequence shown here is derived from an EMBL/GenBank/DDBJ whole genome shotgun (WGS) entry which is preliminary data.</text>
</comment>
<protein>
    <submittedName>
        <fullName evidence="1">Uncharacterized protein</fullName>
    </submittedName>
</protein>
<keyword evidence="2" id="KW-1185">Reference proteome</keyword>
<accession>A0ACC0BQC9</accession>
<name>A0ACC0BQC9_CATRO</name>
<organism evidence="1 2">
    <name type="scientific">Catharanthus roseus</name>
    <name type="common">Madagascar periwinkle</name>
    <name type="synonym">Vinca rosea</name>
    <dbReference type="NCBI Taxonomy" id="4058"/>
    <lineage>
        <taxon>Eukaryota</taxon>
        <taxon>Viridiplantae</taxon>
        <taxon>Streptophyta</taxon>
        <taxon>Embryophyta</taxon>
        <taxon>Tracheophyta</taxon>
        <taxon>Spermatophyta</taxon>
        <taxon>Magnoliopsida</taxon>
        <taxon>eudicotyledons</taxon>
        <taxon>Gunneridae</taxon>
        <taxon>Pentapetalae</taxon>
        <taxon>asterids</taxon>
        <taxon>lamiids</taxon>
        <taxon>Gentianales</taxon>
        <taxon>Apocynaceae</taxon>
        <taxon>Rauvolfioideae</taxon>
        <taxon>Vinceae</taxon>
        <taxon>Catharanthinae</taxon>
        <taxon>Catharanthus</taxon>
    </lineage>
</organism>
<dbReference type="Proteomes" id="UP001060085">
    <property type="component" value="Linkage Group LG03"/>
</dbReference>
<dbReference type="EMBL" id="CM044703">
    <property type="protein sequence ID" value="KAI5674807.1"/>
    <property type="molecule type" value="Genomic_DNA"/>
</dbReference>
<sequence>MGSLKGSKRIGKKEMCAFEYKCNGILPNSLGFQWSLQDDNSYPFGGLFASVGQTGNNIFGVSPKSPKPRQKNDGFKLPYADLFIKYLPFMEGIMVDGIPDEEEEADMEKKKKRGGLKLKVKVANPSLRRLVSGAIAGVVSRSVVAPLETIRTHLIVGSSCHSTSEVFHNIIQQDGWKGLFRGNLANVIRVAPNKAIELFVYDTINKHLSSKPDEKRPKICIPPSLIAGACAGVSSDMVTYPLELLKTRLTIERGKYNGLLDAFVKIVSENGPGELYRGLTANLIGVIPYAATNYFVYDTLQKVCRKILKKEKISDIETLLIGSVAGAISCSATFPLEVARKRMQVGVGSGRHVYKNIFHAFASIVEQEGIQGLYRGLGPSCIRLVPAAGISFMCYEACKRLLVEDEEEA</sequence>